<dbReference type="Proteomes" id="UP001280581">
    <property type="component" value="Unassembled WGS sequence"/>
</dbReference>
<keyword evidence="2" id="KW-0227">DNA damage</keyword>
<keyword evidence="5" id="KW-0539">Nucleus</keyword>
<keyword evidence="4" id="KW-0234">DNA repair</keyword>
<accession>A0AAN6M4G7</accession>
<dbReference type="PANTHER" id="PTHR32235:SF1">
    <property type="entry name" value="NON-HOMOLOGOUS END-JOINING FACTOR 1"/>
    <property type="match status" value="1"/>
</dbReference>
<feature type="region of interest" description="Disordered" evidence="8">
    <location>
        <begin position="269"/>
        <end position="543"/>
    </location>
</feature>
<evidence type="ECO:0000256" key="1">
    <source>
        <dbReference type="ARBA" id="ARBA00004123"/>
    </source>
</evidence>
<keyword evidence="3" id="KW-0238">DNA-binding</keyword>
<comment type="caution">
    <text evidence="11">The sequence shown here is derived from an EMBL/GenBank/DDBJ whole genome shotgun (WGS) entry which is preliminary data.</text>
</comment>
<evidence type="ECO:0000259" key="9">
    <source>
        <dbReference type="Pfam" id="PF09302"/>
    </source>
</evidence>
<dbReference type="GO" id="GO:0032807">
    <property type="term" value="C:DNA ligase IV complex"/>
    <property type="evidence" value="ECO:0007669"/>
    <property type="project" value="TreeGrafter"/>
</dbReference>
<dbReference type="PANTHER" id="PTHR32235">
    <property type="entry name" value="NON-HOMOLOGOUS END-JOINING FACTOR 1"/>
    <property type="match status" value="1"/>
</dbReference>
<evidence type="ECO:0000256" key="8">
    <source>
        <dbReference type="SAM" id="MobiDB-lite"/>
    </source>
</evidence>
<evidence type="ECO:0000256" key="2">
    <source>
        <dbReference type="ARBA" id="ARBA00022763"/>
    </source>
</evidence>
<evidence type="ECO:0000313" key="12">
    <source>
        <dbReference type="Proteomes" id="UP001280581"/>
    </source>
</evidence>
<dbReference type="EMBL" id="WVTA01000002">
    <property type="protein sequence ID" value="KAK3215608.1"/>
    <property type="molecule type" value="Genomic_DNA"/>
</dbReference>
<evidence type="ECO:0000313" key="11">
    <source>
        <dbReference type="EMBL" id="KAK3215608.1"/>
    </source>
</evidence>
<organism evidence="11 12">
    <name type="scientific">Pseudopithomyces chartarum</name>
    <dbReference type="NCBI Taxonomy" id="1892770"/>
    <lineage>
        <taxon>Eukaryota</taxon>
        <taxon>Fungi</taxon>
        <taxon>Dikarya</taxon>
        <taxon>Ascomycota</taxon>
        <taxon>Pezizomycotina</taxon>
        <taxon>Dothideomycetes</taxon>
        <taxon>Pleosporomycetidae</taxon>
        <taxon>Pleosporales</taxon>
        <taxon>Massarineae</taxon>
        <taxon>Didymosphaeriaceae</taxon>
        <taxon>Pseudopithomyces</taxon>
    </lineage>
</organism>
<evidence type="ECO:0000259" key="10">
    <source>
        <dbReference type="Pfam" id="PF21928"/>
    </source>
</evidence>
<feature type="compositionally biased region" description="Acidic residues" evidence="8">
    <location>
        <begin position="345"/>
        <end position="355"/>
    </location>
</feature>
<evidence type="ECO:0000256" key="5">
    <source>
        <dbReference type="ARBA" id="ARBA00023242"/>
    </source>
</evidence>
<feature type="domain" description="XLF-like coiled-coil region" evidence="10">
    <location>
        <begin position="131"/>
        <end position="179"/>
    </location>
</feature>
<dbReference type="Pfam" id="PF21928">
    <property type="entry name" value="XLF_CC"/>
    <property type="match status" value="1"/>
</dbReference>
<proteinExistence type="inferred from homology"/>
<dbReference type="Gene3D" id="2.170.210.10">
    <property type="entry name" value="DNA double-strand break repair and VJ recombination XRCC4, N-terminal"/>
    <property type="match status" value="1"/>
</dbReference>
<name>A0AAN6M4G7_9PLEO</name>
<comment type="similarity">
    <text evidence="6">Belongs to the XRCC4-XLF family. XLF subfamily.</text>
</comment>
<reference evidence="11 12" key="1">
    <citation type="submission" date="2021-02" db="EMBL/GenBank/DDBJ databases">
        <title>Genome assembly of Pseudopithomyces chartarum.</title>
        <authorList>
            <person name="Jauregui R."/>
            <person name="Singh J."/>
            <person name="Voisey C."/>
        </authorList>
    </citation>
    <scope>NUCLEOTIDE SEQUENCE [LARGE SCALE GENOMIC DNA]</scope>
    <source>
        <strain evidence="11 12">AGR01</strain>
    </source>
</reference>
<dbReference type="Pfam" id="PF09302">
    <property type="entry name" value="XLF"/>
    <property type="match status" value="1"/>
</dbReference>
<sequence>MSCWRVLELAEKPQDDAIPQLLIKPQFGSNSYTVFITDLSNIWSEELHLSDIVRRAVEVESPIEVSERDTTQLAILFENVQKSLIPSDAASCTITRNVSDDDVTLHTTISLPEPLDSLTWRFHLRKKAAGALKNELILPLLVSSHVQHERISSLLSIISEKDRTITRLVDQYEASNLDLAAAFPSISNVKFNRRTAKREQAAKHIPGLQKFESRAWKDQTSEIVDTDISTLQLFQEALSACTSAVPTKLRSDDKDARWWKELGTDVPTRSVATKSNTKAPLQTLSANKHPAVSESETEDETEDEFETHENFKSRDIPVRPEPMKITVDQGMDVDGASAGEGANIDQDDEDDDDLDAPLRSQGQSQRVHVKPESPTPKPLPLETCQTMSKSPPSPPPANTKAKGFKIGGKAKKPESPAPLSPPEGSQSLDNAEEIPTRYKNKDGPTTRPAKKGFKIGGRSKTPTMNDLTDSQETEVQKIRPTTTPAVPAESPVSATVKADENVIAAEEREETEEEKVERKRRELKRKNEDLAKKQAQSKKKKRF</sequence>
<protein>
    <recommendedName>
        <fullName evidence="7">Non-homologous end-joining factor 1</fullName>
    </recommendedName>
</protein>
<feature type="domain" description="XLF-like N-terminal" evidence="9">
    <location>
        <begin position="4"/>
        <end position="126"/>
    </location>
</feature>
<dbReference type="InterPro" id="IPR052287">
    <property type="entry name" value="NHEJ_factor"/>
</dbReference>
<comment type="subcellular location">
    <subcellularLocation>
        <location evidence="1">Nucleus</location>
    </subcellularLocation>
</comment>
<evidence type="ECO:0000256" key="6">
    <source>
        <dbReference type="ARBA" id="ARBA00025747"/>
    </source>
</evidence>
<feature type="compositionally biased region" description="Basic and acidic residues" evidence="8">
    <location>
        <begin position="515"/>
        <end position="532"/>
    </location>
</feature>
<dbReference type="AlphaFoldDB" id="A0AAN6M4G7"/>
<dbReference type="InterPro" id="IPR015381">
    <property type="entry name" value="XLF-like_N"/>
</dbReference>
<dbReference type="InterPro" id="IPR053829">
    <property type="entry name" value="XLF-like_CC"/>
</dbReference>
<dbReference type="CDD" id="cd22285">
    <property type="entry name" value="HD_XLF_N"/>
    <property type="match status" value="1"/>
</dbReference>
<feature type="compositionally biased region" description="Polar residues" evidence="8">
    <location>
        <begin position="270"/>
        <end position="286"/>
    </location>
</feature>
<evidence type="ECO:0000256" key="4">
    <source>
        <dbReference type="ARBA" id="ARBA00023204"/>
    </source>
</evidence>
<feature type="compositionally biased region" description="Acidic residues" evidence="8">
    <location>
        <begin position="295"/>
        <end position="306"/>
    </location>
</feature>
<feature type="compositionally biased region" description="Polar residues" evidence="8">
    <location>
        <begin position="460"/>
        <end position="470"/>
    </location>
</feature>
<evidence type="ECO:0000256" key="3">
    <source>
        <dbReference type="ARBA" id="ARBA00023125"/>
    </source>
</evidence>
<dbReference type="GO" id="GO:0045027">
    <property type="term" value="F:DNA end binding"/>
    <property type="evidence" value="ECO:0007669"/>
    <property type="project" value="TreeGrafter"/>
</dbReference>
<keyword evidence="12" id="KW-1185">Reference proteome</keyword>
<feature type="compositionally biased region" description="Basic and acidic residues" evidence="8">
    <location>
        <begin position="434"/>
        <end position="444"/>
    </location>
</feature>
<dbReference type="GO" id="GO:0006303">
    <property type="term" value="P:double-strand break repair via nonhomologous end joining"/>
    <property type="evidence" value="ECO:0007669"/>
    <property type="project" value="TreeGrafter"/>
</dbReference>
<evidence type="ECO:0000256" key="7">
    <source>
        <dbReference type="ARBA" id="ARBA00044529"/>
    </source>
</evidence>
<gene>
    <name evidence="11" type="ORF">GRF29_8g510144</name>
</gene>
<dbReference type="InterPro" id="IPR038051">
    <property type="entry name" value="XRCC4-like_N_sf"/>
</dbReference>
<feature type="compositionally biased region" description="Basic and acidic residues" evidence="8">
    <location>
        <begin position="307"/>
        <end position="322"/>
    </location>
</feature>